<comment type="caution">
    <text evidence="1">The sequence shown here is derived from an EMBL/GenBank/DDBJ whole genome shotgun (WGS) entry which is preliminary data.</text>
</comment>
<evidence type="ECO:0000313" key="2">
    <source>
        <dbReference type="Proteomes" id="UP000019270"/>
    </source>
</evidence>
<evidence type="ECO:0000313" key="1">
    <source>
        <dbReference type="EMBL" id="EWG13144.1"/>
    </source>
</evidence>
<protein>
    <submittedName>
        <fullName evidence="1">Uncharacterized protein</fullName>
    </submittedName>
</protein>
<accession>W7LLV1</accession>
<organism evidence="1 2">
    <name type="scientific">Cytobacillus firmus DS1</name>
    <dbReference type="NCBI Taxonomy" id="1307436"/>
    <lineage>
        <taxon>Bacteria</taxon>
        <taxon>Bacillati</taxon>
        <taxon>Bacillota</taxon>
        <taxon>Bacilli</taxon>
        <taxon>Bacillales</taxon>
        <taxon>Bacillaceae</taxon>
        <taxon>Cytobacillus</taxon>
    </lineage>
</organism>
<dbReference type="AlphaFoldDB" id="W7LLV1"/>
<gene>
    <name evidence="1" type="ORF">PBF_01935</name>
</gene>
<dbReference type="Proteomes" id="UP000019270">
    <property type="component" value="Unassembled WGS sequence"/>
</dbReference>
<name>W7LLV1_CYTFI</name>
<dbReference type="EMBL" id="APVL01000001">
    <property type="protein sequence ID" value="EWG13144.1"/>
    <property type="molecule type" value="Genomic_DNA"/>
</dbReference>
<reference evidence="1 2" key="2">
    <citation type="journal article" date="2016" name="Sci. Rep.">
        <title>A novel serine protease, Sep1, from Bacillus firmus DS-1 has nematicidal activity and degrades multiple intestinal-associated nematode proteins.</title>
        <authorList>
            <person name="Geng C."/>
            <person name="Nie X."/>
            <person name="Tang Z."/>
            <person name="Zhang Y."/>
            <person name="Lin J."/>
            <person name="Sun M."/>
            <person name="Peng D."/>
        </authorList>
    </citation>
    <scope>NUCLEOTIDE SEQUENCE [LARGE SCALE GENOMIC DNA]</scope>
    <source>
        <strain evidence="1 2">DS1</strain>
    </source>
</reference>
<sequence length="69" mass="7808">MLVGGDQGACAFLIQAHFLFDWGFVHAKTSTGTYSILSMRKEVDICREIGEEDSRLMQMKLKSEPKELL</sequence>
<proteinExistence type="predicted"/>
<reference evidence="2" key="1">
    <citation type="submission" date="2013-03" db="EMBL/GenBank/DDBJ databases">
        <title>Draft genome sequence of Bacillus firmus DS1.</title>
        <authorList>
            <person name="Peng D."/>
            <person name="Zhu L."/>
            <person name="Sun M."/>
        </authorList>
    </citation>
    <scope>NUCLEOTIDE SEQUENCE [LARGE SCALE GENOMIC DNA]</scope>
    <source>
        <strain evidence="2">DS1</strain>
    </source>
</reference>